<organism evidence="2 3">
    <name type="scientific">Tieghemostelium lacteum</name>
    <name type="common">Slime mold</name>
    <name type="synonym">Dictyostelium lacteum</name>
    <dbReference type="NCBI Taxonomy" id="361077"/>
    <lineage>
        <taxon>Eukaryota</taxon>
        <taxon>Amoebozoa</taxon>
        <taxon>Evosea</taxon>
        <taxon>Eumycetozoa</taxon>
        <taxon>Dictyostelia</taxon>
        <taxon>Dictyosteliales</taxon>
        <taxon>Raperosteliaceae</taxon>
        <taxon>Tieghemostelium</taxon>
    </lineage>
</organism>
<dbReference type="InParanoid" id="A0A151Z2Y1"/>
<reference evidence="2 3" key="1">
    <citation type="submission" date="2015-12" db="EMBL/GenBank/DDBJ databases">
        <title>Dictyostelia acquired genes for synthesis and detection of signals that induce cell-type specialization by lateral gene transfer from prokaryotes.</title>
        <authorList>
            <person name="Gloeckner G."/>
            <person name="Schaap P."/>
        </authorList>
    </citation>
    <scope>NUCLEOTIDE SEQUENCE [LARGE SCALE GENOMIC DNA]</scope>
    <source>
        <strain evidence="2 3">TK</strain>
    </source>
</reference>
<accession>A0A151Z2Y1</accession>
<evidence type="ECO:0000313" key="2">
    <source>
        <dbReference type="EMBL" id="KYQ88316.1"/>
    </source>
</evidence>
<evidence type="ECO:0000256" key="1">
    <source>
        <dbReference type="SAM" id="MobiDB-lite"/>
    </source>
</evidence>
<proteinExistence type="predicted"/>
<protein>
    <submittedName>
        <fullName evidence="2">Uncharacterized protein</fullName>
    </submittedName>
</protein>
<sequence length="216" mass="25198">MPQYKSAVTKDRFVDWSEPMHHKNLISCTQRDLFTMYPMITQKLIKYAQKMAKENQGGFSSKRKREENEEELSEVSCEEKKLKPGFESGTRSKDDHVVITDNNRVILVIRKFACPKPGYLEFSSQTNGTVNFDFNIDNYEESDQCCMHNILQLPHFHEGVDWFNKKTSIYKFNIVLPEDTDKDSVSIINHAQYFIWVFKRSPKVRGGKIILPCGEN</sequence>
<keyword evidence="3" id="KW-1185">Reference proteome</keyword>
<evidence type="ECO:0000313" key="3">
    <source>
        <dbReference type="Proteomes" id="UP000076078"/>
    </source>
</evidence>
<dbReference type="EMBL" id="LODT01000051">
    <property type="protein sequence ID" value="KYQ88316.1"/>
    <property type="molecule type" value="Genomic_DNA"/>
</dbReference>
<feature type="region of interest" description="Disordered" evidence="1">
    <location>
        <begin position="56"/>
        <end position="76"/>
    </location>
</feature>
<dbReference type="AlphaFoldDB" id="A0A151Z2Y1"/>
<gene>
    <name evidence="2" type="ORF">DLAC_11012</name>
</gene>
<name>A0A151Z2Y1_TIELA</name>
<dbReference type="Proteomes" id="UP000076078">
    <property type="component" value="Unassembled WGS sequence"/>
</dbReference>
<comment type="caution">
    <text evidence="2">The sequence shown here is derived from an EMBL/GenBank/DDBJ whole genome shotgun (WGS) entry which is preliminary data.</text>
</comment>